<comment type="caution">
    <text evidence="1">The sequence shown here is derived from an EMBL/GenBank/DDBJ whole genome shotgun (WGS) entry which is preliminary data.</text>
</comment>
<keyword evidence="2" id="KW-1185">Reference proteome</keyword>
<dbReference type="Proteomes" id="UP001202674">
    <property type="component" value="Unassembled WGS sequence"/>
</dbReference>
<organism evidence="1 2">
    <name type="scientific">Natranaeroarchaeum aerophilus</name>
    <dbReference type="NCBI Taxonomy" id="2917711"/>
    <lineage>
        <taxon>Archaea</taxon>
        <taxon>Methanobacteriati</taxon>
        <taxon>Methanobacteriota</taxon>
        <taxon>Stenosarchaea group</taxon>
        <taxon>Halobacteria</taxon>
        <taxon>Halobacteriales</taxon>
        <taxon>Natronoarchaeaceae</taxon>
        <taxon>Natranaeroarchaeum</taxon>
    </lineage>
</organism>
<dbReference type="EMBL" id="JAKRVY010000007">
    <property type="protein sequence ID" value="MCL9814414.1"/>
    <property type="molecule type" value="Genomic_DNA"/>
</dbReference>
<protein>
    <submittedName>
        <fullName evidence="1">Uncharacterized protein</fullName>
    </submittedName>
</protein>
<accession>A0AAE3FTN8</accession>
<dbReference type="RefSeq" id="WP_250597426.1">
    <property type="nucleotide sequence ID" value="NZ_JAKRVY010000007.1"/>
</dbReference>
<sequence>MTDADDENERVQITVWVDEDKRDKWDEYTDELGFESRGALIRNAVRYFYFSQTQAEGQRILNRLDTMEERDKRTESKLDSVKIDQLEETDIDIIAAEVEHAVASEIKRIFGDVDSIEDIPSPQSDDL</sequence>
<evidence type="ECO:0000313" key="2">
    <source>
        <dbReference type="Proteomes" id="UP001202674"/>
    </source>
</evidence>
<gene>
    <name evidence="1" type="ORF">AArcSt11_12205</name>
</gene>
<name>A0AAE3FTN8_9EURY</name>
<evidence type="ECO:0000313" key="1">
    <source>
        <dbReference type="EMBL" id="MCL9814414.1"/>
    </source>
</evidence>
<proteinExistence type="predicted"/>
<reference evidence="1 2" key="1">
    <citation type="journal article" date="2022" name="Syst. Appl. Microbiol.">
        <title>Natronocalculus amylovorans gen. nov., sp. nov., and Natranaeroarchaeum aerophilus sp. nov., dominant culturable amylolytic natronoarchaea from hypersaline soda lakes in southwestern Siberia.</title>
        <authorList>
            <person name="Sorokin D.Y."/>
            <person name="Elcheninov A.G."/>
            <person name="Khizhniak T.V."/>
            <person name="Koenen M."/>
            <person name="Bale N.J."/>
            <person name="Damste J.S.S."/>
            <person name="Kublanov I.V."/>
        </authorList>
    </citation>
    <scope>NUCLEOTIDE SEQUENCE [LARGE SCALE GENOMIC DNA]</scope>
    <source>
        <strain evidence="1 2">AArc-St1-1</strain>
    </source>
</reference>
<dbReference type="AlphaFoldDB" id="A0AAE3FTN8"/>